<dbReference type="Pfam" id="PF00672">
    <property type="entry name" value="HAMP"/>
    <property type="match status" value="1"/>
</dbReference>
<dbReference type="Proteomes" id="UP000199207">
    <property type="component" value="Unassembled WGS sequence"/>
</dbReference>
<dbReference type="STRING" id="910347.SAMN05421773_1372"/>
<dbReference type="CDD" id="cd06225">
    <property type="entry name" value="HAMP"/>
    <property type="match status" value="1"/>
</dbReference>
<feature type="compositionally biased region" description="Gly residues" evidence="12">
    <location>
        <begin position="850"/>
        <end position="860"/>
    </location>
</feature>
<evidence type="ECO:0000256" key="11">
    <source>
        <dbReference type="ARBA" id="ARBA00023012"/>
    </source>
</evidence>
<accession>A0A1I1VGW1</accession>
<dbReference type="Gene3D" id="6.10.340.10">
    <property type="match status" value="1"/>
</dbReference>
<proteinExistence type="predicted"/>
<keyword evidence="10 13" id="KW-1133">Transmembrane helix</keyword>
<keyword evidence="8 15" id="KW-0418">Kinase</keyword>
<feature type="transmembrane region" description="Helical" evidence="13">
    <location>
        <begin position="370"/>
        <end position="392"/>
    </location>
</feature>
<evidence type="ECO:0000313" key="15">
    <source>
        <dbReference type="EMBL" id="SFD82025.1"/>
    </source>
</evidence>
<gene>
    <name evidence="15" type="ORF">SAMN05421773_1372</name>
</gene>
<keyword evidence="9" id="KW-0067">ATP-binding</keyword>
<evidence type="ECO:0000256" key="3">
    <source>
        <dbReference type="ARBA" id="ARBA00012438"/>
    </source>
</evidence>
<dbReference type="GO" id="GO:0005524">
    <property type="term" value="F:ATP binding"/>
    <property type="evidence" value="ECO:0007669"/>
    <property type="project" value="UniProtKB-KW"/>
</dbReference>
<dbReference type="PANTHER" id="PTHR44936:SF9">
    <property type="entry name" value="SENSOR PROTEIN CREC"/>
    <property type="match status" value="1"/>
</dbReference>
<evidence type="ECO:0000256" key="9">
    <source>
        <dbReference type="ARBA" id="ARBA00022840"/>
    </source>
</evidence>
<evidence type="ECO:0000313" key="16">
    <source>
        <dbReference type="Proteomes" id="UP000199207"/>
    </source>
</evidence>
<dbReference type="GO" id="GO:0000160">
    <property type="term" value="P:phosphorelay signal transduction system"/>
    <property type="evidence" value="ECO:0007669"/>
    <property type="project" value="UniProtKB-KW"/>
</dbReference>
<dbReference type="Gene3D" id="3.30.565.10">
    <property type="entry name" value="Histidine kinase-like ATPase, C-terminal domain"/>
    <property type="match status" value="1"/>
</dbReference>
<feature type="compositionally biased region" description="Basic and acidic residues" evidence="12">
    <location>
        <begin position="757"/>
        <end position="777"/>
    </location>
</feature>
<reference evidence="15 16" key="1">
    <citation type="submission" date="2016-10" db="EMBL/GenBank/DDBJ databases">
        <authorList>
            <person name="de Groot N.N."/>
        </authorList>
    </citation>
    <scope>NUCLEOTIDE SEQUENCE [LARGE SCALE GENOMIC DNA]</scope>
    <source>
        <strain evidence="15 16">CGMCC 4.5739</strain>
    </source>
</reference>
<evidence type="ECO:0000256" key="13">
    <source>
        <dbReference type="SAM" id="Phobius"/>
    </source>
</evidence>
<dbReference type="InterPro" id="IPR003594">
    <property type="entry name" value="HATPase_dom"/>
</dbReference>
<dbReference type="PANTHER" id="PTHR44936">
    <property type="entry name" value="SENSOR PROTEIN CREC"/>
    <property type="match status" value="1"/>
</dbReference>
<keyword evidence="13" id="KW-0472">Membrane</keyword>
<comment type="catalytic activity">
    <reaction evidence="1">
        <text>ATP + protein L-histidine = ADP + protein N-phospho-L-histidine.</text>
        <dbReference type="EC" id="2.7.13.3"/>
    </reaction>
</comment>
<keyword evidence="6 13" id="KW-0812">Transmembrane</keyword>
<dbReference type="AlphaFoldDB" id="A0A1I1VGW1"/>
<evidence type="ECO:0000256" key="2">
    <source>
        <dbReference type="ARBA" id="ARBA00004370"/>
    </source>
</evidence>
<feature type="compositionally biased region" description="Polar residues" evidence="12">
    <location>
        <begin position="1"/>
        <end position="19"/>
    </location>
</feature>
<evidence type="ECO:0000256" key="10">
    <source>
        <dbReference type="ARBA" id="ARBA00022989"/>
    </source>
</evidence>
<evidence type="ECO:0000259" key="14">
    <source>
        <dbReference type="PROSITE" id="PS50885"/>
    </source>
</evidence>
<protein>
    <recommendedName>
        <fullName evidence="3">histidine kinase</fullName>
        <ecNumber evidence="3">2.7.13.3</ecNumber>
    </recommendedName>
</protein>
<dbReference type="InterPro" id="IPR003660">
    <property type="entry name" value="HAMP_dom"/>
</dbReference>
<sequence>MRRSTTTPPSAGESGNQRTAARGAFTPRPAVPGPPADTAEPPPAPPESGSPWKPRNWRVAVKLNAILLIPVLVALVFAGLRVNTHYSTWREAREAQQTAELVQASTAYAHALLHERDVTAEPLLTGDTENPVISEARRATDQAAADFDRLAAEMPDRAGLAGRLDIISAAEAKLDALRQSVYTEGMEGVQSEEGYVEIQNPLMSFSNELGLGSGNEAAYGRSVYAVSLAKSASSLQRSIGIHLLVAPGPTEADAARQNLAFSSYAYLEGIAQREYLLAATPEDAGLLEEALGTAQRAGARGGGPTLDEMVQTIASQRFTPEELARQGLTPEVWFNATTAEFEAYRALERELVDRAVADAKAIADEARTDMITNSALVLVALLSAFVVAALMARSMTLNMRRLRGAAQEVAENRLPALVEDLSRTDPGRVDTRVQPIPVSSRDELGEVARAFDQVHREAVRMAAEQALLRGNVNAIFTNLSSRNQGLIERQLHLITELENNEADPEQLESLFRLDHLATRMRRNGENLLVLAGEEPGRRWTEPVPLIDVLRAAASEVEDYDRIELAGVHESEIHGAVVNDLVHLLAELLENATAFSSPQSKVRVTATRLPDGRVMVEIHDKGIGLTAEDFADINHRLANPPNVDVEVSRRMGLFVVGRLAGRHNIRVQLRPSGEQTGTTSLVMLPEEITHGGGGQEPPVEDEFTVSRIVPDGPYVEELPPIGLEPTAADLGFDDSRYEQGATTGTSRPAALDPVGRSLRREERRGRLEARQQEQRESETPVMDPETQAAYGNARYVDAAYGDETTPFPDGPAGEPGPGHGEPAEPYAGRPYPGQPSPDGHAPAAGWAADGSGPGTGPGAGAGYAEPGYAEGTFPSGRYHDQPYGADPAGAGQHAPGYQSGYPQSVDNRGAFETESQQADTGTTPPAGPPQRVGFSGDGPVSGRPGSTTSAGLPRRAPARGPEERPAERSARTPREEAVQQASGQAPVRGPRREASQSGGTTSSGLPKRVPRANLAEHSVPAPATEGPQISRAPEDVRGRLSSLHRGVRKGRGTGTGRPKNDQQGFGPGNTYDQER</sequence>
<dbReference type="InterPro" id="IPR036890">
    <property type="entry name" value="HATPase_C_sf"/>
</dbReference>
<feature type="transmembrane region" description="Helical" evidence="13">
    <location>
        <begin position="59"/>
        <end position="80"/>
    </location>
</feature>
<feature type="domain" description="HAMP" evidence="14">
    <location>
        <begin position="393"/>
        <end position="463"/>
    </location>
</feature>
<dbReference type="GO" id="GO:0016020">
    <property type="term" value="C:membrane"/>
    <property type="evidence" value="ECO:0007669"/>
    <property type="project" value="UniProtKB-SubCell"/>
</dbReference>
<dbReference type="EMBL" id="FOLM01000037">
    <property type="protein sequence ID" value="SFD82025.1"/>
    <property type="molecule type" value="Genomic_DNA"/>
</dbReference>
<dbReference type="RefSeq" id="WP_245834583.1">
    <property type="nucleotide sequence ID" value="NZ_FOLM01000037.1"/>
</dbReference>
<keyword evidence="4" id="KW-0597">Phosphoprotein</keyword>
<feature type="region of interest" description="Disordered" evidence="12">
    <location>
        <begin position="1"/>
        <end position="53"/>
    </location>
</feature>
<feature type="compositionally biased region" description="Polar residues" evidence="12">
    <location>
        <begin position="994"/>
        <end position="1003"/>
    </location>
</feature>
<dbReference type="InterPro" id="IPR013587">
    <property type="entry name" value="Nitrate/nitrite_sensing"/>
</dbReference>
<evidence type="ECO:0000256" key="1">
    <source>
        <dbReference type="ARBA" id="ARBA00000085"/>
    </source>
</evidence>
<comment type="subcellular location">
    <subcellularLocation>
        <location evidence="2">Membrane</location>
    </subcellularLocation>
</comment>
<evidence type="ECO:0000256" key="12">
    <source>
        <dbReference type="SAM" id="MobiDB-lite"/>
    </source>
</evidence>
<feature type="compositionally biased region" description="Basic and acidic residues" evidence="12">
    <location>
        <begin position="959"/>
        <end position="976"/>
    </location>
</feature>
<dbReference type="GO" id="GO:0004673">
    <property type="term" value="F:protein histidine kinase activity"/>
    <property type="evidence" value="ECO:0007669"/>
    <property type="project" value="UniProtKB-EC"/>
</dbReference>
<feature type="region of interest" description="Disordered" evidence="12">
    <location>
        <begin position="799"/>
        <end position="1074"/>
    </location>
</feature>
<keyword evidence="11" id="KW-0902">Two-component regulatory system</keyword>
<dbReference type="Pfam" id="PF08376">
    <property type="entry name" value="NIT"/>
    <property type="match status" value="1"/>
</dbReference>
<feature type="compositionally biased region" description="Low complexity" evidence="12">
    <location>
        <begin position="861"/>
        <end position="871"/>
    </location>
</feature>
<feature type="region of interest" description="Disordered" evidence="12">
    <location>
        <begin position="724"/>
        <end position="787"/>
    </location>
</feature>
<keyword evidence="7" id="KW-0547">Nucleotide-binding</keyword>
<keyword evidence="16" id="KW-1185">Reference proteome</keyword>
<dbReference type="Pfam" id="PF02518">
    <property type="entry name" value="HATPase_c"/>
    <property type="match status" value="1"/>
</dbReference>
<evidence type="ECO:0000256" key="4">
    <source>
        <dbReference type="ARBA" id="ARBA00022553"/>
    </source>
</evidence>
<evidence type="ECO:0000256" key="8">
    <source>
        <dbReference type="ARBA" id="ARBA00022777"/>
    </source>
</evidence>
<evidence type="ECO:0000256" key="6">
    <source>
        <dbReference type="ARBA" id="ARBA00022692"/>
    </source>
</evidence>
<keyword evidence="5" id="KW-0808">Transferase</keyword>
<dbReference type="SMART" id="SM00304">
    <property type="entry name" value="HAMP"/>
    <property type="match status" value="1"/>
</dbReference>
<dbReference type="InterPro" id="IPR050980">
    <property type="entry name" value="2C_sensor_his_kinase"/>
</dbReference>
<dbReference type="PROSITE" id="PS50885">
    <property type="entry name" value="HAMP"/>
    <property type="match status" value="1"/>
</dbReference>
<dbReference type="SMART" id="SM00387">
    <property type="entry name" value="HATPase_c"/>
    <property type="match status" value="1"/>
</dbReference>
<dbReference type="EC" id="2.7.13.3" evidence="3"/>
<evidence type="ECO:0000256" key="7">
    <source>
        <dbReference type="ARBA" id="ARBA00022741"/>
    </source>
</evidence>
<organism evidence="15 16">
    <name type="scientific">Streptomyces aidingensis</name>
    <dbReference type="NCBI Taxonomy" id="910347"/>
    <lineage>
        <taxon>Bacteria</taxon>
        <taxon>Bacillati</taxon>
        <taxon>Actinomycetota</taxon>
        <taxon>Actinomycetes</taxon>
        <taxon>Kitasatosporales</taxon>
        <taxon>Streptomycetaceae</taxon>
        <taxon>Streptomyces</taxon>
    </lineage>
</organism>
<evidence type="ECO:0000256" key="5">
    <source>
        <dbReference type="ARBA" id="ARBA00022679"/>
    </source>
</evidence>
<dbReference type="SUPFAM" id="SSF55874">
    <property type="entry name" value="ATPase domain of HSP90 chaperone/DNA topoisomerase II/histidine kinase"/>
    <property type="match status" value="1"/>
</dbReference>
<name>A0A1I1VGW1_9ACTN</name>
<feature type="compositionally biased region" description="Pro residues" evidence="12">
    <location>
        <begin position="29"/>
        <end position="48"/>
    </location>
</feature>